<evidence type="ECO:0000313" key="3">
    <source>
        <dbReference type="EMBL" id="KGJ94058.1"/>
    </source>
</evidence>
<dbReference type="OrthoDB" id="9799145at2"/>
<evidence type="ECO:0000256" key="1">
    <source>
        <dbReference type="PROSITE-ProRule" id="PRU00464"/>
    </source>
</evidence>
<dbReference type="EMBL" id="JQED01000007">
    <property type="protein sequence ID" value="KGJ94058.1"/>
    <property type="molecule type" value="Genomic_DNA"/>
</dbReference>
<comment type="caution">
    <text evidence="1">Lacks conserved residue(s) required for the propagation of feature annotation.</text>
</comment>
<dbReference type="InterPro" id="IPR026026">
    <property type="entry name" value="HIT_Hint"/>
</dbReference>
<dbReference type="AlphaFoldDB" id="A0A099KWM6"/>
<evidence type="ECO:0000313" key="4">
    <source>
        <dbReference type="Proteomes" id="UP000029843"/>
    </source>
</evidence>
<evidence type="ECO:0000259" key="2">
    <source>
        <dbReference type="PROSITE" id="PS51084"/>
    </source>
</evidence>
<dbReference type="PATRIC" id="fig|28229.4.peg.1014"/>
<comment type="caution">
    <text evidence="3">The sequence shown here is derived from an EMBL/GenBank/DDBJ whole genome shotgun (WGS) entry which is preliminary data.</text>
</comment>
<sequence length="144" mass="16392">MSETTTFTLHPQLAIDGIELADFPLCKLLLCNDSAYPWFILVPKVADVSEIYQLDWQQQQQLLNESSLLSELLMQVFAGDKMNVAALGNVVEQLHVHHVVRFKDDAQWPKPIWGQQALTPYSENEIAMLKEKLLPQLAVIFSDK</sequence>
<dbReference type="Pfam" id="PF01230">
    <property type="entry name" value="HIT"/>
    <property type="match status" value="1"/>
</dbReference>
<dbReference type="GO" id="GO:0003824">
    <property type="term" value="F:catalytic activity"/>
    <property type="evidence" value="ECO:0007669"/>
    <property type="project" value="InterPro"/>
</dbReference>
<dbReference type="SUPFAM" id="SSF54197">
    <property type="entry name" value="HIT-like"/>
    <property type="match status" value="1"/>
</dbReference>
<dbReference type="Proteomes" id="UP000029843">
    <property type="component" value="Unassembled WGS sequence"/>
</dbReference>
<dbReference type="RefSeq" id="WP_033092789.1">
    <property type="nucleotide sequence ID" value="NZ_JQED01000007.1"/>
</dbReference>
<reference evidence="3 4" key="1">
    <citation type="submission" date="2014-08" db="EMBL/GenBank/DDBJ databases">
        <title>Genomic and Phenotypic Diversity of Colwellia psychrerythraea strains from Disparate Marine Basins.</title>
        <authorList>
            <person name="Techtmann S.M."/>
            <person name="Stelling S.C."/>
            <person name="Utturkar S.M."/>
            <person name="Alshibli N."/>
            <person name="Harris A."/>
            <person name="Brown S.D."/>
            <person name="Hazen T.C."/>
        </authorList>
    </citation>
    <scope>NUCLEOTIDE SEQUENCE [LARGE SCALE GENOMIC DNA]</scope>
    <source>
        <strain evidence="3 4">ND2E</strain>
    </source>
</reference>
<dbReference type="PROSITE" id="PS51084">
    <property type="entry name" value="HIT_2"/>
    <property type="match status" value="1"/>
</dbReference>
<feature type="domain" description="HIT" evidence="2">
    <location>
        <begin position="40"/>
        <end position="108"/>
    </location>
</feature>
<dbReference type="Gene3D" id="3.30.428.10">
    <property type="entry name" value="HIT-like"/>
    <property type="match status" value="1"/>
</dbReference>
<dbReference type="PIRSF" id="PIRSF000714">
    <property type="entry name" value="HIT"/>
    <property type="match status" value="1"/>
</dbReference>
<dbReference type="InterPro" id="IPR036265">
    <property type="entry name" value="HIT-like_sf"/>
</dbReference>
<proteinExistence type="predicted"/>
<accession>A0A099KWM6</accession>
<gene>
    <name evidence="3" type="ORF">ND2E_1991</name>
</gene>
<organism evidence="3 4">
    <name type="scientific">Colwellia psychrerythraea</name>
    <name type="common">Vibrio psychroerythus</name>
    <dbReference type="NCBI Taxonomy" id="28229"/>
    <lineage>
        <taxon>Bacteria</taxon>
        <taxon>Pseudomonadati</taxon>
        <taxon>Pseudomonadota</taxon>
        <taxon>Gammaproteobacteria</taxon>
        <taxon>Alteromonadales</taxon>
        <taxon>Colwelliaceae</taxon>
        <taxon>Colwellia</taxon>
    </lineage>
</organism>
<protein>
    <submittedName>
        <fullName evidence="3">Histidine triad (HIT) protein</fullName>
    </submittedName>
</protein>
<dbReference type="InterPro" id="IPR011146">
    <property type="entry name" value="HIT-like"/>
</dbReference>
<name>A0A099KWM6_COLPS</name>